<feature type="non-terminal residue" evidence="3">
    <location>
        <position position="1"/>
    </location>
</feature>
<dbReference type="EMBL" id="AEAH01001144">
    <property type="protein sequence ID" value="EGH32114.1"/>
    <property type="molecule type" value="Genomic_DNA"/>
</dbReference>
<keyword evidence="1" id="KW-0560">Oxidoreductase</keyword>
<dbReference type="Pfam" id="PF08125">
    <property type="entry name" value="Mannitol_dh_C"/>
    <property type="match status" value="1"/>
</dbReference>
<dbReference type="PATRIC" id="fig|629262.5.peg.4229"/>
<dbReference type="PANTHER" id="PTHR43362:SF1">
    <property type="entry name" value="MANNITOL DEHYDROGENASE 2-RELATED"/>
    <property type="match status" value="1"/>
</dbReference>
<feature type="domain" description="Mannitol dehydrogenase C-terminal" evidence="2">
    <location>
        <begin position="13"/>
        <end position="88"/>
    </location>
</feature>
<accession>F3FPH2</accession>
<dbReference type="Gene3D" id="1.10.1040.10">
    <property type="entry name" value="N-(1-d-carboxylethyl)-l-norvaline Dehydrogenase, domain 2"/>
    <property type="match status" value="1"/>
</dbReference>
<dbReference type="Proteomes" id="UP000004471">
    <property type="component" value="Unassembled WGS sequence"/>
</dbReference>
<sequence length="105" mass="11244">TINRLILDEGNLARASLVVAAWALYLKGVDENGATYKIPDPRAEFCQALVADDALITQRLLAVEEIFGSAIPKSAAFVAAFEQNLDDLRTLGVSGTLEKLLVAKA</sequence>
<reference evidence="3 4" key="1">
    <citation type="journal article" date="2011" name="PLoS Pathog.">
        <title>Dynamic evolution of pathogenicity revealed by sequencing and comparative genomics of 19 Pseudomonas syringae isolates.</title>
        <authorList>
            <person name="Baltrus D.A."/>
            <person name="Nishimura M.T."/>
            <person name="Romanchuk A."/>
            <person name="Chang J.H."/>
            <person name="Mukhtar M.S."/>
            <person name="Cherkis K."/>
            <person name="Roach J."/>
            <person name="Grant S.R."/>
            <person name="Jones C.D."/>
            <person name="Dangl J.L."/>
        </authorList>
    </citation>
    <scope>NUCLEOTIDE SEQUENCE [LARGE SCALE GENOMIC DNA]</scope>
    <source>
        <strain evidence="4">M301072PT</strain>
    </source>
</reference>
<evidence type="ECO:0000256" key="1">
    <source>
        <dbReference type="ARBA" id="ARBA00023002"/>
    </source>
</evidence>
<organism evidence="3 4">
    <name type="scientific">Pseudomonas syringae pv. japonica str. M301072</name>
    <dbReference type="NCBI Taxonomy" id="629262"/>
    <lineage>
        <taxon>Bacteria</taxon>
        <taxon>Pseudomonadati</taxon>
        <taxon>Pseudomonadota</taxon>
        <taxon>Gammaproteobacteria</taxon>
        <taxon>Pseudomonadales</taxon>
        <taxon>Pseudomonadaceae</taxon>
        <taxon>Pseudomonas</taxon>
        <taxon>Pseudomonas syringae</taxon>
    </lineage>
</organism>
<gene>
    <name evidence="3" type="ORF">PSYJA_25390</name>
</gene>
<dbReference type="InterPro" id="IPR050988">
    <property type="entry name" value="Mannitol_DH/Oxidoreductase"/>
</dbReference>
<name>F3FPH2_PSESX</name>
<dbReference type="PANTHER" id="PTHR43362">
    <property type="entry name" value="MANNITOL DEHYDROGENASE DSF1-RELATED"/>
    <property type="match status" value="1"/>
</dbReference>
<evidence type="ECO:0000313" key="3">
    <source>
        <dbReference type="EMBL" id="EGH32114.1"/>
    </source>
</evidence>
<proteinExistence type="predicted"/>
<dbReference type="SUPFAM" id="SSF48179">
    <property type="entry name" value="6-phosphogluconate dehydrogenase C-terminal domain-like"/>
    <property type="match status" value="1"/>
</dbReference>
<comment type="caution">
    <text evidence="3">The sequence shown here is derived from an EMBL/GenBank/DDBJ whole genome shotgun (WGS) entry which is preliminary data.</text>
</comment>
<dbReference type="InterPro" id="IPR013118">
    <property type="entry name" value="Mannitol_DH_C"/>
</dbReference>
<protein>
    <submittedName>
        <fullName evidence="3">Mannitol dehydrogenase</fullName>
    </submittedName>
</protein>
<dbReference type="HOGENOM" id="CLU_2228932_0_0_6"/>
<dbReference type="GO" id="GO:0016616">
    <property type="term" value="F:oxidoreductase activity, acting on the CH-OH group of donors, NAD or NADP as acceptor"/>
    <property type="evidence" value="ECO:0007669"/>
    <property type="project" value="TreeGrafter"/>
</dbReference>
<evidence type="ECO:0000259" key="2">
    <source>
        <dbReference type="Pfam" id="PF08125"/>
    </source>
</evidence>
<dbReference type="InterPro" id="IPR013328">
    <property type="entry name" value="6PGD_dom2"/>
</dbReference>
<evidence type="ECO:0000313" key="4">
    <source>
        <dbReference type="Proteomes" id="UP000004471"/>
    </source>
</evidence>
<dbReference type="InterPro" id="IPR008927">
    <property type="entry name" value="6-PGluconate_DH-like_C_sf"/>
</dbReference>
<dbReference type="AlphaFoldDB" id="F3FPH2"/>